<dbReference type="AlphaFoldDB" id="A0AAD1ULW3"/>
<keyword evidence="1" id="KW-0175">Coiled coil</keyword>
<reference evidence="3" key="1">
    <citation type="submission" date="2023-07" db="EMBL/GenBank/DDBJ databases">
        <authorList>
            <consortium name="AG Swart"/>
            <person name="Singh M."/>
            <person name="Singh A."/>
            <person name="Seah K."/>
            <person name="Emmerich C."/>
        </authorList>
    </citation>
    <scope>NUCLEOTIDE SEQUENCE</scope>
    <source>
        <strain evidence="3">DP1</strain>
    </source>
</reference>
<feature type="coiled-coil region" evidence="1">
    <location>
        <begin position="271"/>
        <end position="305"/>
    </location>
</feature>
<sequence length="313" mass="36402">MKETFSSMTHNNLYLEDDQRSVLSRDEKSDVSSMYDPDVGVSNPNMMRDKRIAELKAKHDFYIVPTFNKYHLREHTAKYKDEFDDALTIYSGGGYISKTRASSTYHKKRKLYSNRPATSINKTRKTRRFNEELDCGSYKSNQPERGFSRTLAQRNPKNMKRSEITNRYQSQPKALENAKSKVTQRIERMTEEEVEKISNQLNDIEPKSHQKTHIRKDVQDLKTKEINNKPKDLSDEGIIDDKTSATQASESKSSQDGIKSRSSQKTTESYIDKLRQELEEERVQRKRLEQEIEKLRKISSDISSKLGIAGKKD</sequence>
<feature type="compositionally biased region" description="Basic and acidic residues" evidence="2">
    <location>
        <begin position="19"/>
        <end position="30"/>
    </location>
</feature>
<comment type="caution">
    <text evidence="3">The sequence shown here is derived from an EMBL/GenBank/DDBJ whole genome shotgun (WGS) entry which is preliminary data.</text>
</comment>
<feature type="region of interest" description="Disordered" evidence="2">
    <location>
        <begin position="198"/>
        <end position="270"/>
    </location>
</feature>
<evidence type="ECO:0000256" key="1">
    <source>
        <dbReference type="SAM" id="Coils"/>
    </source>
</evidence>
<dbReference type="Proteomes" id="UP001295684">
    <property type="component" value="Unassembled WGS sequence"/>
</dbReference>
<feature type="region of interest" description="Disordered" evidence="2">
    <location>
        <begin position="19"/>
        <end position="42"/>
    </location>
</feature>
<evidence type="ECO:0000313" key="3">
    <source>
        <dbReference type="EMBL" id="CAI2370201.1"/>
    </source>
</evidence>
<protein>
    <submittedName>
        <fullName evidence="3">Uncharacterized protein</fullName>
    </submittedName>
</protein>
<name>A0AAD1ULW3_EUPCR</name>
<feature type="compositionally biased region" description="Basic and acidic residues" evidence="2">
    <location>
        <begin position="215"/>
        <end position="243"/>
    </location>
</feature>
<feature type="compositionally biased region" description="Polar residues" evidence="2">
    <location>
        <begin position="244"/>
        <end position="269"/>
    </location>
</feature>
<evidence type="ECO:0000313" key="4">
    <source>
        <dbReference type="Proteomes" id="UP001295684"/>
    </source>
</evidence>
<gene>
    <name evidence="3" type="ORF">ECRASSUSDP1_LOCUS11509</name>
</gene>
<dbReference type="EMBL" id="CAMPGE010011366">
    <property type="protein sequence ID" value="CAI2370201.1"/>
    <property type="molecule type" value="Genomic_DNA"/>
</dbReference>
<accession>A0AAD1ULW3</accession>
<feature type="region of interest" description="Disordered" evidence="2">
    <location>
        <begin position="137"/>
        <end position="181"/>
    </location>
</feature>
<proteinExistence type="predicted"/>
<organism evidence="3 4">
    <name type="scientific">Euplotes crassus</name>
    <dbReference type="NCBI Taxonomy" id="5936"/>
    <lineage>
        <taxon>Eukaryota</taxon>
        <taxon>Sar</taxon>
        <taxon>Alveolata</taxon>
        <taxon>Ciliophora</taxon>
        <taxon>Intramacronucleata</taxon>
        <taxon>Spirotrichea</taxon>
        <taxon>Hypotrichia</taxon>
        <taxon>Euplotida</taxon>
        <taxon>Euplotidae</taxon>
        <taxon>Moneuplotes</taxon>
    </lineage>
</organism>
<keyword evidence="4" id="KW-1185">Reference proteome</keyword>
<evidence type="ECO:0000256" key="2">
    <source>
        <dbReference type="SAM" id="MobiDB-lite"/>
    </source>
</evidence>